<feature type="transmembrane region" description="Helical" evidence="6">
    <location>
        <begin position="381"/>
        <end position="402"/>
    </location>
</feature>
<gene>
    <name evidence="7" type="ORF">J2S03_000488</name>
</gene>
<comment type="caution">
    <text evidence="7">The sequence shown here is derived from an EMBL/GenBank/DDBJ whole genome shotgun (WGS) entry which is preliminary data.</text>
</comment>
<feature type="transmembrane region" description="Helical" evidence="6">
    <location>
        <begin position="78"/>
        <end position="98"/>
    </location>
</feature>
<dbReference type="PANTHER" id="PTHR30618">
    <property type="entry name" value="NCS1 FAMILY PURINE/PYRIMIDINE TRANSPORTER"/>
    <property type="match status" value="1"/>
</dbReference>
<reference evidence="7 8" key="1">
    <citation type="submission" date="2023-07" db="EMBL/GenBank/DDBJ databases">
        <title>Genomic Encyclopedia of Type Strains, Phase IV (KMG-IV): sequencing the most valuable type-strain genomes for metagenomic binning, comparative biology and taxonomic classification.</title>
        <authorList>
            <person name="Goeker M."/>
        </authorList>
    </citation>
    <scope>NUCLEOTIDE SEQUENCE [LARGE SCALE GENOMIC DNA]</scope>
    <source>
        <strain evidence="7 8">DSM 4006</strain>
    </source>
</reference>
<dbReference type="EMBL" id="JAUSTP010000002">
    <property type="protein sequence ID" value="MDQ0188676.1"/>
    <property type="molecule type" value="Genomic_DNA"/>
</dbReference>
<feature type="transmembrane region" description="Helical" evidence="6">
    <location>
        <begin position="47"/>
        <end position="72"/>
    </location>
</feature>
<evidence type="ECO:0000313" key="8">
    <source>
        <dbReference type="Proteomes" id="UP001232973"/>
    </source>
</evidence>
<feature type="transmembrane region" description="Helical" evidence="6">
    <location>
        <begin position="451"/>
        <end position="471"/>
    </location>
</feature>
<dbReference type="RefSeq" id="WP_274455338.1">
    <property type="nucleotide sequence ID" value="NZ_CP067097.1"/>
</dbReference>
<dbReference type="Proteomes" id="UP001232973">
    <property type="component" value="Unassembled WGS sequence"/>
</dbReference>
<dbReference type="CDD" id="cd11485">
    <property type="entry name" value="SLC-NCS1sbd_YbbW-like"/>
    <property type="match status" value="1"/>
</dbReference>
<feature type="transmembrane region" description="Helical" evidence="6">
    <location>
        <begin position="270"/>
        <end position="294"/>
    </location>
</feature>
<evidence type="ECO:0000256" key="5">
    <source>
        <dbReference type="ARBA" id="ARBA00023136"/>
    </source>
</evidence>
<feature type="transmembrane region" description="Helical" evidence="6">
    <location>
        <begin position="229"/>
        <end position="249"/>
    </location>
</feature>
<feature type="transmembrane region" description="Helical" evidence="6">
    <location>
        <begin position="188"/>
        <end position="209"/>
    </location>
</feature>
<feature type="transmembrane region" description="Helical" evidence="6">
    <location>
        <begin position="425"/>
        <end position="445"/>
    </location>
</feature>
<dbReference type="Gene3D" id="1.10.4160.10">
    <property type="entry name" value="Hydantoin permease"/>
    <property type="match status" value="1"/>
</dbReference>
<feature type="transmembrane region" description="Helical" evidence="6">
    <location>
        <begin position="119"/>
        <end position="136"/>
    </location>
</feature>
<protein>
    <submittedName>
        <fullName evidence="7">NCS1 family nucleobase:cation symporter-1</fullName>
    </submittedName>
</protein>
<keyword evidence="4 6" id="KW-1133">Transmembrane helix</keyword>
<dbReference type="InterPro" id="IPR045225">
    <property type="entry name" value="Uracil/uridine/allantoin_perm"/>
</dbReference>
<evidence type="ECO:0000313" key="7">
    <source>
        <dbReference type="EMBL" id="MDQ0188676.1"/>
    </source>
</evidence>
<keyword evidence="8" id="KW-1185">Reference proteome</keyword>
<keyword evidence="5 6" id="KW-0472">Membrane</keyword>
<evidence type="ECO:0000256" key="6">
    <source>
        <dbReference type="SAM" id="Phobius"/>
    </source>
</evidence>
<proteinExistence type="inferred from homology"/>
<dbReference type="Pfam" id="PF02133">
    <property type="entry name" value="Transp_cyt_pur"/>
    <property type="match status" value="1"/>
</dbReference>
<comment type="similarity">
    <text evidence="2">Belongs to the purine-cytosine permease (2.A.39) family.</text>
</comment>
<evidence type="ECO:0000256" key="1">
    <source>
        <dbReference type="ARBA" id="ARBA00004141"/>
    </source>
</evidence>
<feature type="transmembrane region" description="Helical" evidence="6">
    <location>
        <begin position="348"/>
        <end position="369"/>
    </location>
</feature>
<sequence>MATQVQRGDVVVLSDAAVQSVAGNHALWNEDLRPCTRAEHAWPGMKFASLWIGMCICLPTYSMASGFIALGMNWWESVLTVLVGSCIVLIPILLMSHAGTKFGIPYPVFARLWFGKRGAHIPALARAVIAAGWFGINSWLGGQALDAILGRVISHWGSFSFHMGLSFLIFWAINVLIAMRGPQAIGKLAMFAAPTLAVGAIALLIWAAAHAGGFGEMLSAPAAIHGAKFWAAFYPSVIGVIAFWATMALNIPDYTRYAATQRGQVLGQIFAMPITMALFSFIGIAVTSATVILYHQAMWDPVDLIAKFPTVMVIVAGIVVILSSVTINVGANVMAPARAFENLWPRRITFAVGAVITGLLAFGMQPWYVLSEFSNYIYNWLGTYGTLLGPFDGIAIADYWLVRSRQLDLLHLYAASGRYDYARGFNLRAVGALVIGWVIALLGLVVPGLKFLWSGGWLFSLLGGMVAYWWLMKGHESILTDTEYQDITLLEPAAGSVTYAPEAAVTK</sequence>
<feature type="transmembrane region" description="Helical" evidence="6">
    <location>
        <begin position="306"/>
        <end position="327"/>
    </location>
</feature>
<accession>A0ABT9XEE9</accession>
<comment type="subcellular location">
    <subcellularLocation>
        <location evidence="1">Membrane</location>
        <topology evidence="1">Multi-pass membrane protein</topology>
    </subcellularLocation>
</comment>
<dbReference type="PANTHER" id="PTHR30618:SF0">
    <property type="entry name" value="PURINE-URACIL PERMEASE NCS1"/>
    <property type="match status" value="1"/>
</dbReference>
<organism evidence="7 8">
    <name type="scientific">Alicyclobacillus cycloheptanicus</name>
    <dbReference type="NCBI Taxonomy" id="1457"/>
    <lineage>
        <taxon>Bacteria</taxon>
        <taxon>Bacillati</taxon>
        <taxon>Bacillota</taxon>
        <taxon>Bacilli</taxon>
        <taxon>Bacillales</taxon>
        <taxon>Alicyclobacillaceae</taxon>
        <taxon>Alicyclobacillus</taxon>
    </lineage>
</organism>
<feature type="transmembrane region" description="Helical" evidence="6">
    <location>
        <begin position="156"/>
        <end position="176"/>
    </location>
</feature>
<evidence type="ECO:0000256" key="2">
    <source>
        <dbReference type="ARBA" id="ARBA00008974"/>
    </source>
</evidence>
<keyword evidence="3 6" id="KW-0812">Transmembrane</keyword>
<evidence type="ECO:0000256" key="4">
    <source>
        <dbReference type="ARBA" id="ARBA00022989"/>
    </source>
</evidence>
<evidence type="ECO:0000256" key="3">
    <source>
        <dbReference type="ARBA" id="ARBA00022692"/>
    </source>
</evidence>
<name>A0ABT9XEE9_9BACL</name>
<dbReference type="InterPro" id="IPR001248">
    <property type="entry name" value="Pur-cyt_permease"/>
</dbReference>